<dbReference type="InterPro" id="IPR044992">
    <property type="entry name" value="ChyE-like"/>
</dbReference>
<comment type="caution">
    <text evidence="3">The sequence shown here is derived from an EMBL/GenBank/DDBJ whole genome shotgun (WGS) entry which is preliminary data.</text>
</comment>
<reference evidence="3 4" key="1">
    <citation type="submission" date="2018-05" db="EMBL/GenBank/DDBJ databases">
        <title>Paenibacillus flagellatus sp. nov., isolated from selenium mineral soil.</title>
        <authorList>
            <person name="Dai X."/>
        </authorList>
    </citation>
    <scope>NUCLEOTIDE SEQUENCE [LARGE SCALE GENOMIC DNA]</scope>
    <source>
        <strain evidence="3 4">DXL2</strain>
    </source>
</reference>
<dbReference type="InterPro" id="IPR017926">
    <property type="entry name" value="GATASE"/>
</dbReference>
<evidence type="ECO:0000256" key="1">
    <source>
        <dbReference type="SAM" id="MobiDB-lite"/>
    </source>
</evidence>
<evidence type="ECO:0000313" key="3">
    <source>
        <dbReference type="EMBL" id="PYI55609.1"/>
    </source>
</evidence>
<sequence>MRIHYLQHVPFEAPDLIAVWAKEKGHRLSGTALYESSRLPDPSAFDMLVVLGGPMGVHDEADYPWLVPEKRLIRETVQLGKPVLGICLGAQLLAEAAGGSVTRNPVKEIGWFPVRLTEEAKRSETFGQLPEQFLPFHWHGDTFSLPDGATRIAFSLGCANQAFEYGDGAIGLQFHLECSESGIRRMIEHGRFELGGGEFVQRAEDMTDRSEWLSASKAVLWKLLDGWEAGCRSRMRTRESERANRDRAGGEPYRVVGD</sequence>
<dbReference type="Proteomes" id="UP000247476">
    <property type="component" value="Unassembled WGS sequence"/>
</dbReference>
<feature type="domain" description="Glutamine amidotransferase" evidence="2">
    <location>
        <begin position="43"/>
        <end position="180"/>
    </location>
</feature>
<keyword evidence="4" id="KW-1185">Reference proteome</keyword>
<dbReference type="PANTHER" id="PTHR42695:SF5">
    <property type="entry name" value="GLUTAMINE AMIDOTRANSFERASE YLR126C-RELATED"/>
    <property type="match status" value="1"/>
</dbReference>
<dbReference type="PROSITE" id="PS51273">
    <property type="entry name" value="GATASE_TYPE_1"/>
    <property type="match status" value="1"/>
</dbReference>
<evidence type="ECO:0000259" key="2">
    <source>
        <dbReference type="Pfam" id="PF00117"/>
    </source>
</evidence>
<dbReference type="Pfam" id="PF00117">
    <property type="entry name" value="GATase"/>
    <property type="match status" value="1"/>
</dbReference>
<dbReference type="EMBL" id="QJVJ01000003">
    <property type="protein sequence ID" value="PYI55609.1"/>
    <property type="molecule type" value="Genomic_DNA"/>
</dbReference>
<dbReference type="Gene3D" id="3.40.50.880">
    <property type="match status" value="1"/>
</dbReference>
<keyword evidence="3" id="KW-0808">Transferase</keyword>
<proteinExistence type="predicted"/>
<protein>
    <submittedName>
        <fullName evidence="3">Amidotransferase</fullName>
    </submittedName>
</protein>
<accession>A0A2V5K804</accession>
<name>A0A2V5K804_9BACL</name>
<dbReference type="FunFam" id="3.40.50.880:FF:000033">
    <property type="entry name" value="Glutamine amidotransferase class-I"/>
    <property type="match status" value="1"/>
</dbReference>
<dbReference type="OrthoDB" id="9807137at2"/>
<evidence type="ECO:0000313" key="4">
    <source>
        <dbReference type="Proteomes" id="UP000247476"/>
    </source>
</evidence>
<dbReference type="AlphaFoldDB" id="A0A2V5K804"/>
<gene>
    <name evidence="3" type="ORF">DLM86_07725</name>
</gene>
<feature type="region of interest" description="Disordered" evidence="1">
    <location>
        <begin position="235"/>
        <end position="258"/>
    </location>
</feature>
<dbReference type="GO" id="GO:0016740">
    <property type="term" value="F:transferase activity"/>
    <property type="evidence" value="ECO:0007669"/>
    <property type="project" value="UniProtKB-KW"/>
</dbReference>
<dbReference type="GO" id="GO:0005829">
    <property type="term" value="C:cytosol"/>
    <property type="evidence" value="ECO:0007669"/>
    <property type="project" value="TreeGrafter"/>
</dbReference>
<feature type="compositionally biased region" description="Basic and acidic residues" evidence="1">
    <location>
        <begin position="236"/>
        <end position="249"/>
    </location>
</feature>
<dbReference type="CDD" id="cd01741">
    <property type="entry name" value="GATase1_1"/>
    <property type="match status" value="1"/>
</dbReference>
<dbReference type="RefSeq" id="WP_110839410.1">
    <property type="nucleotide sequence ID" value="NZ_QJVJ01000003.1"/>
</dbReference>
<dbReference type="SUPFAM" id="SSF52317">
    <property type="entry name" value="Class I glutamine amidotransferase-like"/>
    <property type="match status" value="1"/>
</dbReference>
<dbReference type="InterPro" id="IPR029062">
    <property type="entry name" value="Class_I_gatase-like"/>
</dbReference>
<organism evidence="3 4">
    <name type="scientific">Paenibacillus flagellatus</name>
    <dbReference type="NCBI Taxonomy" id="2211139"/>
    <lineage>
        <taxon>Bacteria</taxon>
        <taxon>Bacillati</taxon>
        <taxon>Bacillota</taxon>
        <taxon>Bacilli</taxon>
        <taxon>Bacillales</taxon>
        <taxon>Paenibacillaceae</taxon>
        <taxon>Paenibacillus</taxon>
    </lineage>
</organism>
<dbReference type="PANTHER" id="PTHR42695">
    <property type="entry name" value="GLUTAMINE AMIDOTRANSFERASE YLR126C-RELATED"/>
    <property type="match status" value="1"/>
</dbReference>